<keyword evidence="2" id="KW-1185">Reference proteome</keyword>
<gene>
    <name evidence="1" type="ORF">HK100_006935</name>
</gene>
<organism evidence="1 2">
    <name type="scientific">Physocladia obscura</name>
    <dbReference type="NCBI Taxonomy" id="109957"/>
    <lineage>
        <taxon>Eukaryota</taxon>
        <taxon>Fungi</taxon>
        <taxon>Fungi incertae sedis</taxon>
        <taxon>Chytridiomycota</taxon>
        <taxon>Chytridiomycota incertae sedis</taxon>
        <taxon>Chytridiomycetes</taxon>
        <taxon>Chytridiales</taxon>
        <taxon>Chytriomycetaceae</taxon>
        <taxon>Physocladia</taxon>
    </lineage>
</organism>
<reference evidence="1" key="1">
    <citation type="submission" date="2020-05" db="EMBL/GenBank/DDBJ databases">
        <title>Phylogenomic resolution of chytrid fungi.</title>
        <authorList>
            <person name="Stajich J.E."/>
            <person name="Amses K."/>
            <person name="Simmons R."/>
            <person name="Seto K."/>
            <person name="Myers J."/>
            <person name="Bonds A."/>
            <person name="Quandt C.A."/>
            <person name="Barry K."/>
            <person name="Liu P."/>
            <person name="Grigoriev I."/>
            <person name="Longcore J.E."/>
            <person name="James T.Y."/>
        </authorList>
    </citation>
    <scope>NUCLEOTIDE SEQUENCE</scope>
    <source>
        <strain evidence="1">JEL0513</strain>
    </source>
</reference>
<comment type="caution">
    <text evidence="1">The sequence shown here is derived from an EMBL/GenBank/DDBJ whole genome shotgun (WGS) entry which is preliminary data.</text>
</comment>
<dbReference type="Proteomes" id="UP001211907">
    <property type="component" value="Unassembled WGS sequence"/>
</dbReference>
<dbReference type="EMBL" id="JADGJH010003239">
    <property type="protein sequence ID" value="KAJ3092446.1"/>
    <property type="molecule type" value="Genomic_DNA"/>
</dbReference>
<dbReference type="AlphaFoldDB" id="A0AAD5XBF4"/>
<proteinExistence type="predicted"/>
<accession>A0AAD5XBF4</accession>
<protein>
    <submittedName>
        <fullName evidence="1">Uncharacterized protein</fullName>
    </submittedName>
</protein>
<evidence type="ECO:0000313" key="1">
    <source>
        <dbReference type="EMBL" id="KAJ3092446.1"/>
    </source>
</evidence>
<name>A0AAD5XBF4_9FUNG</name>
<sequence>MEEFEPDEKAELEQLAGSEFERRRMRPILSVFDMRRLAGTNRQIRAIIRSATAGEKYLWRDCVSLAFTLQLSLYIDGFDVLYVGCGTTDTTVSATGVTATMPYATVFVAHVKPEQRLLAHSAWHIFPSGRIFPAANTPTVTRYSAPASENPTCTLFTHPILDFSPGIHPVPVSPDHRNSCPICCNHQVLRYGLVTSQEAAQSLERFFNLSLSSEQLTTEVIPETTNVFNPWQ</sequence>
<evidence type="ECO:0000313" key="2">
    <source>
        <dbReference type="Proteomes" id="UP001211907"/>
    </source>
</evidence>